<comment type="caution">
    <text evidence="8">The sequence shown here is derived from an EMBL/GenBank/DDBJ whole genome shotgun (WGS) entry which is preliminary data.</text>
</comment>
<dbReference type="AlphaFoldDB" id="A0A2N3VKH3"/>
<evidence type="ECO:0000313" key="9">
    <source>
        <dbReference type="Proteomes" id="UP000233766"/>
    </source>
</evidence>
<keyword evidence="4 8" id="KW-0503">Monooxygenase</keyword>
<accession>A0A2N3VKH3</accession>
<dbReference type="Proteomes" id="UP000233766">
    <property type="component" value="Unassembled WGS sequence"/>
</dbReference>
<feature type="domain" description="Luciferase-like" evidence="7">
    <location>
        <begin position="63"/>
        <end position="371"/>
    </location>
</feature>
<evidence type="ECO:0000256" key="5">
    <source>
        <dbReference type="ARBA" id="ARBA00033748"/>
    </source>
</evidence>
<feature type="binding site" evidence="6">
    <location>
        <position position="93"/>
    </location>
    <ligand>
        <name>FMN</name>
        <dbReference type="ChEBI" id="CHEBI:58210"/>
    </ligand>
</feature>
<dbReference type="EMBL" id="PJMW01000002">
    <property type="protein sequence ID" value="PKV82114.1"/>
    <property type="molecule type" value="Genomic_DNA"/>
</dbReference>
<evidence type="ECO:0000256" key="6">
    <source>
        <dbReference type="PIRSR" id="PIRSR000337-1"/>
    </source>
</evidence>
<gene>
    <name evidence="8" type="ORF">ATK86_6599</name>
</gene>
<dbReference type="InterPro" id="IPR036661">
    <property type="entry name" value="Luciferase-like_sf"/>
</dbReference>
<evidence type="ECO:0000256" key="2">
    <source>
        <dbReference type="ARBA" id="ARBA00022643"/>
    </source>
</evidence>
<keyword evidence="3" id="KW-0560">Oxidoreductase</keyword>
<keyword evidence="9" id="KW-1185">Reference proteome</keyword>
<dbReference type="InterPro" id="IPR016215">
    <property type="entry name" value="NTA_MOA"/>
</dbReference>
<dbReference type="Gene3D" id="3.20.20.30">
    <property type="entry name" value="Luciferase-like domain"/>
    <property type="match status" value="1"/>
</dbReference>
<proteinExistence type="inferred from homology"/>
<feature type="binding site" evidence="6">
    <location>
        <position position="137"/>
    </location>
    <ligand>
        <name>FMN</name>
        <dbReference type="ChEBI" id="CHEBI:58210"/>
    </ligand>
</feature>
<dbReference type="PIRSF" id="PIRSF000337">
    <property type="entry name" value="NTA_MOA"/>
    <property type="match status" value="1"/>
</dbReference>
<evidence type="ECO:0000256" key="1">
    <source>
        <dbReference type="ARBA" id="ARBA00022630"/>
    </source>
</evidence>
<feature type="binding site" evidence="6">
    <location>
        <position position="204"/>
    </location>
    <ligand>
        <name>FMN</name>
        <dbReference type="ChEBI" id="CHEBI:58210"/>
    </ligand>
</feature>
<dbReference type="PANTHER" id="PTHR30011:SF16">
    <property type="entry name" value="C2H2 FINGER DOMAIN TRANSCRIPTION FACTOR (EUROFUNG)-RELATED"/>
    <property type="match status" value="1"/>
</dbReference>
<name>A0A2N3VKH3_9NOCA</name>
<evidence type="ECO:0000313" key="8">
    <source>
        <dbReference type="EMBL" id="PKV82114.1"/>
    </source>
</evidence>
<reference evidence="8 9" key="1">
    <citation type="submission" date="2017-12" db="EMBL/GenBank/DDBJ databases">
        <title>Sequencing the genomes of 1000 Actinobacteria strains.</title>
        <authorList>
            <person name="Klenk H.-P."/>
        </authorList>
    </citation>
    <scope>NUCLEOTIDE SEQUENCE [LARGE SCALE GENOMIC DNA]</scope>
    <source>
        <strain evidence="8 9">DSM 44489</strain>
    </source>
</reference>
<dbReference type="InterPro" id="IPR051260">
    <property type="entry name" value="Diverse_substr_monoxygenases"/>
</dbReference>
<protein>
    <submittedName>
        <fullName evidence="8">Alkanesulfonate monooxygenase SsuD/methylene tetrahydromethanopterin reductase-like flavin-dependent oxidoreductase (Luciferase family)</fullName>
    </submittedName>
</protein>
<dbReference type="GO" id="GO:0004497">
    <property type="term" value="F:monooxygenase activity"/>
    <property type="evidence" value="ECO:0007669"/>
    <property type="project" value="UniProtKB-KW"/>
</dbReference>
<keyword evidence="2 6" id="KW-0288">FMN</keyword>
<evidence type="ECO:0000256" key="3">
    <source>
        <dbReference type="ARBA" id="ARBA00023002"/>
    </source>
</evidence>
<evidence type="ECO:0000259" key="7">
    <source>
        <dbReference type="Pfam" id="PF00296"/>
    </source>
</evidence>
<dbReference type="PANTHER" id="PTHR30011">
    <property type="entry name" value="ALKANESULFONATE MONOOXYGENASE-RELATED"/>
    <property type="match status" value="1"/>
</dbReference>
<comment type="similarity">
    <text evidence="5">Belongs to the NtaA/SnaA/DszA monooxygenase family.</text>
</comment>
<keyword evidence="1 6" id="KW-0285">Flavoprotein</keyword>
<dbReference type="InterPro" id="IPR011251">
    <property type="entry name" value="Luciferase-like_dom"/>
</dbReference>
<dbReference type="Pfam" id="PF00296">
    <property type="entry name" value="Bac_luciferase"/>
    <property type="match status" value="1"/>
</dbReference>
<dbReference type="GO" id="GO:0016705">
    <property type="term" value="F:oxidoreductase activity, acting on paired donors, with incorporation or reduction of molecular oxygen"/>
    <property type="evidence" value="ECO:0007669"/>
    <property type="project" value="InterPro"/>
</dbReference>
<dbReference type="SUPFAM" id="SSF51679">
    <property type="entry name" value="Bacterial luciferase-like"/>
    <property type="match status" value="1"/>
</dbReference>
<organism evidence="8 9">
    <name type="scientific">Nocardia fluminea</name>
    <dbReference type="NCBI Taxonomy" id="134984"/>
    <lineage>
        <taxon>Bacteria</taxon>
        <taxon>Bacillati</taxon>
        <taxon>Actinomycetota</taxon>
        <taxon>Actinomycetes</taxon>
        <taxon>Mycobacteriales</taxon>
        <taxon>Nocardiaceae</taxon>
        <taxon>Nocardia</taxon>
    </lineage>
</organism>
<evidence type="ECO:0000256" key="4">
    <source>
        <dbReference type="ARBA" id="ARBA00023033"/>
    </source>
</evidence>
<sequence>MRHPYRLPHSDPAHTPVPRHRALHQSLFTEPQKWQTMAPNPLHLGVALDGAGWHPAAWRAPNSRPTELFSARYWTDVVATAERGLLDFVTIEDSLRVPGPLHARGDDAVDQVRARLDAHLIAATLAPLTHHIGLIPTVTTTHTEPFHVSTAIATLDYTSRGRAGWQVRVSAGAEEAQHFGRREITDPTPAEFAALIATGELPGHAEALFEEATDAVEVVRRLWDSWEDDAEIRDVATRRFIDRDKLHYIDFEGRFFRVRGPAITPRPPQGQPVITALGHAPRIYEFAATAADLVFVTPTREHGPAQILRQIATAGASRVGEPLRVYADLVVFLDTDDDTGAQRLARLNDQSGAEFSSDAAVFTGSAEEIADLLADWNTQGVDGFRLRPGVAVDDLAAIAGRLVPALQHRGAFRTSYPEGSLRGLLGLSTTVPNRYARV</sequence>